<comment type="function">
    <text evidence="4">Poorly processive, error-prone DNA polymerase involved in untargeted mutagenesis. Copies undamaged DNA at stalled replication forks, which arise in vivo from mismatched or misaligned primer ends. These misaligned primers can be extended by PolIV. Exhibits no 3'-5' exonuclease (proofreading) activity. May be involved in translesional synthesis, in conjunction with the beta clamp from PolIII.</text>
</comment>
<organism evidence="8 9">
    <name type="scientific">Novosphingobium aerophilum</name>
    <dbReference type="NCBI Taxonomy" id="2839843"/>
    <lineage>
        <taxon>Bacteria</taxon>
        <taxon>Pseudomonadati</taxon>
        <taxon>Pseudomonadota</taxon>
        <taxon>Alphaproteobacteria</taxon>
        <taxon>Sphingomonadales</taxon>
        <taxon>Sphingomonadaceae</taxon>
        <taxon>Novosphingobium</taxon>
    </lineage>
</organism>
<evidence type="ECO:0000313" key="8">
    <source>
        <dbReference type="EMBL" id="MBC2653244.1"/>
    </source>
</evidence>
<dbReference type="Proteomes" id="UP000520156">
    <property type="component" value="Unassembled WGS sequence"/>
</dbReference>
<keyword evidence="9" id="KW-1185">Reference proteome</keyword>
<feature type="domain" description="UmuC" evidence="6">
    <location>
        <begin position="63"/>
        <end position="171"/>
    </location>
</feature>
<keyword evidence="3" id="KW-0227">DNA damage</keyword>
<evidence type="ECO:0000256" key="3">
    <source>
        <dbReference type="ARBA" id="ARBA00022763"/>
    </source>
</evidence>
<dbReference type="InterPro" id="IPR017961">
    <property type="entry name" value="DNA_pol_Y-fam_little_finger"/>
</dbReference>
<dbReference type="AlphaFoldDB" id="A0A7X1FAN7"/>
<evidence type="ECO:0000256" key="2">
    <source>
        <dbReference type="ARBA" id="ARBA00012417"/>
    </source>
</evidence>
<dbReference type="SUPFAM" id="SSF56672">
    <property type="entry name" value="DNA/RNA polymerases"/>
    <property type="match status" value="1"/>
</dbReference>
<dbReference type="GO" id="GO:0006281">
    <property type="term" value="P:DNA repair"/>
    <property type="evidence" value="ECO:0007669"/>
    <property type="project" value="InterPro"/>
</dbReference>
<dbReference type="EMBL" id="JACLAU010000040">
    <property type="protein sequence ID" value="MBC2653244.1"/>
    <property type="molecule type" value="Genomic_DNA"/>
</dbReference>
<protein>
    <recommendedName>
        <fullName evidence="2">DNA-directed DNA polymerase</fullName>
        <ecNumber evidence="2">2.7.7.7</ecNumber>
    </recommendedName>
</protein>
<dbReference type="Pfam" id="PF00817">
    <property type="entry name" value="IMS"/>
    <property type="match status" value="1"/>
</dbReference>
<dbReference type="Pfam" id="PF11799">
    <property type="entry name" value="IMS_C"/>
    <property type="match status" value="1"/>
</dbReference>
<reference evidence="8 9" key="1">
    <citation type="submission" date="2020-08" db="EMBL/GenBank/DDBJ databases">
        <title>The genome sequence of Novosphingobium flavum 4Y4.</title>
        <authorList>
            <person name="Liu Y."/>
        </authorList>
    </citation>
    <scope>NUCLEOTIDE SEQUENCE [LARGE SCALE GENOMIC DNA]</scope>
    <source>
        <strain evidence="8 9">4Y4</strain>
    </source>
</reference>
<dbReference type="EC" id="2.7.7.7" evidence="2"/>
<accession>A0A7X1FAN7</accession>
<proteinExistence type="predicted"/>
<comment type="subunit">
    <text evidence="1">Monomer.</text>
</comment>
<evidence type="ECO:0000256" key="5">
    <source>
        <dbReference type="ARBA" id="ARBA00049244"/>
    </source>
</evidence>
<dbReference type="PANTHER" id="PTHR35369">
    <property type="entry name" value="BLR3025 PROTEIN-RELATED"/>
    <property type="match status" value="1"/>
</dbReference>
<name>A0A7X1FAN7_9SPHN</name>
<evidence type="ECO:0000259" key="7">
    <source>
        <dbReference type="Pfam" id="PF11799"/>
    </source>
</evidence>
<dbReference type="PANTHER" id="PTHR35369:SF2">
    <property type="entry name" value="BLR3025 PROTEIN"/>
    <property type="match status" value="1"/>
</dbReference>
<evidence type="ECO:0000256" key="1">
    <source>
        <dbReference type="ARBA" id="ARBA00011245"/>
    </source>
</evidence>
<gene>
    <name evidence="8" type="ORF">H7F49_16245</name>
</gene>
<evidence type="ECO:0000256" key="4">
    <source>
        <dbReference type="ARBA" id="ARBA00025589"/>
    </source>
</evidence>
<dbReference type="InterPro" id="IPR001126">
    <property type="entry name" value="UmuC"/>
</dbReference>
<comment type="caution">
    <text evidence="8">The sequence shown here is derived from an EMBL/GenBank/DDBJ whole genome shotgun (WGS) entry which is preliminary data.</text>
</comment>
<sequence length="533" mass="57697">MSNARSVRRRYLALWFPFLPADRWRIEQGASGEDLIAPPCAAPPEAGAPPPLAFVTRVGGALRLAAVDRTAQRLGIVAGLTLADARARHPNLAVADMDPEADRHLLQRLARRCQGWSPLVTPVPPDAVVLDSAGSDHLFGGEVVLAGLVEDSMAELGLTCRLARADTPEAALALARHTPGPATDEGAALRALPVAALGLDAEATLALRRAGLKTLGDCAARPAASLAARFGAGAVTALRRLLGDEARPIAPMAQPAPLRFERRFAEPVAHERAVAACFHDLLQEAAGALERRGLGGRRFRLVLLRSDGARHRLQIETGAPTRDPALVLRLFDERIGTLADPLDPGFGYDSIVLGIPLAEPLAAVQPALDGRESAAAVLAELIDRLSTRLGPGGLLRLVPHDSHIPERGQQAVPASQVSAPLRWPAPPPGEPPLRPIVLFDPPQPVEVIAEVPDGPPHRFRWRRQLHEVRLYEGPERIAAEWWRRRGGEGLGQGGLTRDYYRIEDAHGHRYWLFRHGLYDEKPAPRWYMHGLFA</sequence>
<evidence type="ECO:0000313" key="9">
    <source>
        <dbReference type="Proteomes" id="UP000520156"/>
    </source>
</evidence>
<dbReference type="CDD" id="cd03468">
    <property type="entry name" value="PolY_like"/>
    <property type="match status" value="1"/>
</dbReference>
<dbReference type="InterPro" id="IPR050356">
    <property type="entry name" value="SulA_CellDiv_inhibitor"/>
</dbReference>
<dbReference type="InterPro" id="IPR043502">
    <property type="entry name" value="DNA/RNA_pol_sf"/>
</dbReference>
<comment type="catalytic activity">
    <reaction evidence="5">
        <text>DNA(n) + a 2'-deoxyribonucleoside 5'-triphosphate = DNA(n+1) + diphosphate</text>
        <dbReference type="Rhea" id="RHEA:22508"/>
        <dbReference type="Rhea" id="RHEA-COMP:17339"/>
        <dbReference type="Rhea" id="RHEA-COMP:17340"/>
        <dbReference type="ChEBI" id="CHEBI:33019"/>
        <dbReference type="ChEBI" id="CHEBI:61560"/>
        <dbReference type="ChEBI" id="CHEBI:173112"/>
        <dbReference type="EC" id="2.7.7.7"/>
    </reaction>
</comment>
<feature type="domain" description="DNA polymerase Y-family little finger" evidence="7">
    <location>
        <begin position="261"/>
        <end position="335"/>
    </location>
</feature>
<evidence type="ECO:0000259" key="6">
    <source>
        <dbReference type="Pfam" id="PF00817"/>
    </source>
</evidence>